<dbReference type="PaxDb" id="246196-MSMEI_6698"/>
<dbReference type="PANTHER" id="PTHR30483">
    <property type="entry name" value="LEUCINE-SPECIFIC-BINDING PROTEIN"/>
    <property type="match status" value="1"/>
</dbReference>
<evidence type="ECO:0000256" key="1">
    <source>
        <dbReference type="ARBA" id="ARBA00010062"/>
    </source>
</evidence>
<dbReference type="PROSITE" id="PS51257">
    <property type="entry name" value="PROKAR_LIPOPROTEIN"/>
    <property type="match status" value="1"/>
</dbReference>
<feature type="chain" id="PRO_5039373390" evidence="3">
    <location>
        <begin position="34"/>
        <end position="429"/>
    </location>
</feature>
<dbReference type="InterPro" id="IPR028082">
    <property type="entry name" value="Peripla_BP_I"/>
</dbReference>
<dbReference type="EMBL" id="CP000480">
    <property type="protein sequence ID" value="ABK72013.1"/>
    <property type="molecule type" value="Genomic_DNA"/>
</dbReference>
<dbReference type="KEGG" id="msm:MSMEG_6880"/>
<evidence type="ECO:0000313" key="5">
    <source>
        <dbReference type="EMBL" id="ABK72013.1"/>
    </source>
</evidence>
<dbReference type="PANTHER" id="PTHR30483:SF6">
    <property type="entry name" value="PERIPLASMIC BINDING PROTEIN OF ABC TRANSPORTER FOR NATURAL AMINO ACIDS"/>
    <property type="match status" value="1"/>
</dbReference>
<dbReference type="AlphaFoldDB" id="A0R7E4"/>
<keyword evidence="2 3" id="KW-0732">Signal</keyword>
<reference evidence="5 6" key="1">
    <citation type="submission" date="2006-10" db="EMBL/GenBank/DDBJ databases">
        <authorList>
            <person name="Fleischmann R.D."/>
            <person name="Dodson R.J."/>
            <person name="Haft D.H."/>
            <person name="Merkel J.S."/>
            <person name="Nelson W.C."/>
            <person name="Fraser C.M."/>
        </authorList>
    </citation>
    <scope>NUCLEOTIDE SEQUENCE [LARGE SCALE GENOMIC DNA]</scope>
    <source>
        <strain evidence="6">ATCC 700084 / mc(2)155</strain>
    </source>
</reference>
<evidence type="ECO:0000256" key="3">
    <source>
        <dbReference type="SAM" id="SignalP"/>
    </source>
</evidence>
<dbReference type="Gene3D" id="3.40.50.2300">
    <property type="match status" value="2"/>
</dbReference>
<feature type="signal peptide" evidence="3">
    <location>
        <begin position="1"/>
        <end position="33"/>
    </location>
</feature>
<proteinExistence type="inferred from homology"/>
<protein>
    <submittedName>
        <fullName evidence="5">Hydrophobic amino acid ABC transporter, putative</fullName>
    </submittedName>
</protein>
<comment type="similarity">
    <text evidence="1">Belongs to the leucine-binding protein family.</text>
</comment>
<dbReference type="STRING" id="246196.MSMEG_6880"/>
<accession>A0R7E4</accession>
<gene>
    <name evidence="5" type="ordered locus">MSMEG_6880</name>
</gene>
<dbReference type="Proteomes" id="UP000000757">
    <property type="component" value="Chromosome"/>
</dbReference>
<dbReference type="SUPFAM" id="SSF53822">
    <property type="entry name" value="Periplasmic binding protein-like I"/>
    <property type="match status" value="1"/>
</dbReference>
<dbReference type="InterPro" id="IPR051010">
    <property type="entry name" value="BCAA_transport"/>
</dbReference>
<evidence type="ECO:0000256" key="2">
    <source>
        <dbReference type="ARBA" id="ARBA00022729"/>
    </source>
</evidence>
<evidence type="ECO:0000313" key="6">
    <source>
        <dbReference type="Proteomes" id="UP000000757"/>
    </source>
</evidence>
<sequence>MQWRMSKKGRAMLKRKGAIGVVASAAMLLTACSGGGGGDAADGDVIKFGWLNGITGDYSSYYEPSQAAVTIAIDEINEAGGVLGKKVELVSADNLSTVEGAVQGFSRLVDVENVVAVGGVESTGGLAILDSANELEIPVFCPGCGTPELDTGAGEFMFRLTGSDSDGGTIAAQFARDENIKRVAVMAQNTEGMSEPADIFKKVFVEGAGGEVVADVRFNPGRSSYQAELAQAFDAKPEAVYLAAGHEAASVIFREWQRRGYGGKFFVSPDLVTPPISALMPDLENGVAVGAIAAYDTESPAYKVFADKFQAKTGNPPAAGVYDANQYDQYIALALAITKAQSTDGAAIAEAIPQVLNSGGVEVYSYTDGLKELEAGNEINYHGASGSLDLNEHNNLAAPLFGEQFIIDRAWTQVDVIELDPALRKLVGD</sequence>
<dbReference type="eggNOG" id="COG0683">
    <property type="taxonomic scope" value="Bacteria"/>
</dbReference>
<name>A0R7E4_MYCS2</name>
<dbReference type="PATRIC" id="fig|246196.19.peg.6702"/>
<dbReference type="OrthoDB" id="7337537at2"/>
<feature type="domain" description="Leucine-binding protein" evidence="4">
    <location>
        <begin position="46"/>
        <end position="354"/>
    </location>
</feature>
<keyword evidence="6" id="KW-1185">Reference proteome</keyword>
<dbReference type="Pfam" id="PF13458">
    <property type="entry name" value="Peripla_BP_6"/>
    <property type="match status" value="1"/>
</dbReference>
<dbReference type="CDD" id="cd06346">
    <property type="entry name" value="PBP1_ABC_ligand_binding-like"/>
    <property type="match status" value="1"/>
</dbReference>
<evidence type="ECO:0000259" key="4">
    <source>
        <dbReference type="Pfam" id="PF13458"/>
    </source>
</evidence>
<organism evidence="5 6">
    <name type="scientific">Mycolicibacterium smegmatis (strain ATCC 700084 / mc(2)155)</name>
    <name type="common">Mycobacterium smegmatis</name>
    <dbReference type="NCBI Taxonomy" id="246196"/>
    <lineage>
        <taxon>Bacteria</taxon>
        <taxon>Bacillati</taxon>
        <taxon>Actinomycetota</taxon>
        <taxon>Actinomycetes</taxon>
        <taxon>Mycobacteriales</taxon>
        <taxon>Mycobacteriaceae</taxon>
        <taxon>Mycolicibacterium</taxon>
    </lineage>
</organism>
<dbReference type="InterPro" id="IPR028081">
    <property type="entry name" value="Leu-bd"/>
</dbReference>